<evidence type="ECO:0000313" key="1">
    <source>
        <dbReference type="EMBL" id="KAK3705708.1"/>
    </source>
</evidence>
<dbReference type="Proteomes" id="UP001281147">
    <property type="component" value="Unassembled WGS sequence"/>
</dbReference>
<organism evidence="1 2">
    <name type="scientific">Vermiconidia calcicola</name>
    <dbReference type="NCBI Taxonomy" id="1690605"/>
    <lineage>
        <taxon>Eukaryota</taxon>
        <taxon>Fungi</taxon>
        <taxon>Dikarya</taxon>
        <taxon>Ascomycota</taxon>
        <taxon>Pezizomycotina</taxon>
        <taxon>Dothideomycetes</taxon>
        <taxon>Dothideomycetidae</taxon>
        <taxon>Mycosphaerellales</taxon>
        <taxon>Extremaceae</taxon>
        <taxon>Vermiconidia</taxon>
    </lineage>
</organism>
<reference evidence="1" key="1">
    <citation type="submission" date="2023-07" db="EMBL/GenBank/DDBJ databases">
        <title>Black Yeasts Isolated from many extreme environments.</title>
        <authorList>
            <person name="Coleine C."/>
            <person name="Stajich J.E."/>
            <person name="Selbmann L."/>
        </authorList>
    </citation>
    <scope>NUCLEOTIDE SEQUENCE</scope>
    <source>
        <strain evidence="1">CCFEE 5714</strain>
    </source>
</reference>
<gene>
    <name evidence="1" type="ORF">LTR37_013151</name>
</gene>
<sequence>MAEPIRRLANLPGYDTAPDIYETPTAADLTDDAASTTLTQQTSPQSPSETDETSDEEDEDEEGGVISRRRLFPNRARSRFAGQARGLEGKGVDLSERVDGRRKGYRLRKRRSGEEEGLGQRIARLRREIEECRAEAGEGQADAGADEDEEDGVKGDDTVEGLSRLLAGVEVSDGRRQRTLPRTTSSGTPGAWPDAEGGSATDEQTLSRVADFDMRLAALEQALGISALDSTTSDAALSTPVLPSLMLLDQQLSALTSASSLANLEAASSRIQKLRNEAEAVSQAAHAPPTTNGTHDEESDPTNAPIPLSNEDIVKLQTLYTLFPTLQSLSPTVPALLTRLRSLRTLHTSAANAASELDEVEKRQAEMDKELAAWREGLERLEETVQEASEANGRNGKVVEGWVRELEGRMKGLGR</sequence>
<proteinExistence type="predicted"/>
<protein>
    <submittedName>
        <fullName evidence="1">Uncharacterized protein</fullName>
    </submittedName>
</protein>
<evidence type="ECO:0000313" key="2">
    <source>
        <dbReference type="Proteomes" id="UP001281147"/>
    </source>
</evidence>
<comment type="caution">
    <text evidence="1">The sequence shown here is derived from an EMBL/GenBank/DDBJ whole genome shotgun (WGS) entry which is preliminary data.</text>
</comment>
<keyword evidence="2" id="KW-1185">Reference proteome</keyword>
<name>A0ACC3MYM1_9PEZI</name>
<accession>A0ACC3MYM1</accession>
<dbReference type="EMBL" id="JAUTXU010000127">
    <property type="protein sequence ID" value="KAK3705708.1"/>
    <property type="molecule type" value="Genomic_DNA"/>
</dbReference>